<gene>
    <name evidence="4" type="ORF">RDB_LOCUS18125</name>
</gene>
<dbReference type="GO" id="GO:0005634">
    <property type="term" value="C:nucleus"/>
    <property type="evidence" value="ECO:0007669"/>
    <property type="project" value="TreeGrafter"/>
</dbReference>
<evidence type="ECO:0000259" key="3">
    <source>
        <dbReference type="PROSITE" id="PS50089"/>
    </source>
</evidence>
<dbReference type="GO" id="GO:0016567">
    <property type="term" value="P:protein ubiquitination"/>
    <property type="evidence" value="ECO:0007669"/>
    <property type="project" value="TreeGrafter"/>
</dbReference>
<dbReference type="PANTHER" id="PTHR16079:SF4">
    <property type="entry name" value="E3 UBIQUITIN-PROTEIN LIGASE CHFR"/>
    <property type="match status" value="1"/>
</dbReference>
<feature type="domain" description="RING-type" evidence="3">
    <location>
        <begin position="42"/>
        <end position="81"/>
    </location>
</feature>
<dbReference type="SMART" id="SM00184">
    <property type="entry name" value="RING"/>
    <property type="match status" value="1"/>
</dbReference>
<organism evidence="4 5">
    <name type="scientific">Rhizoctonia solani</name>
    <dbReference type="NCBI Taxonomy" id="456999"/>
    <lineage>
        <taxon>Eukaryota</taxon>
        <taxon>Fungi</taxon>
        <taxon>Dikarya</taxon>
        <taxon>Basidiomycota</taxon>
        <taxon>Agaricomycotina</taxon>
        <taxon>Agaricomycetes</taxon>
        <taxon>Cantharellales</taxon>
        <taxon>Ceratobasidiaceae</taxon>
        <taxon>Rhizoctonia</taxon>
    </lineage>
</organism>
<keyword evidence="1" id="KW-0479">Metal-binding</keyword>
<dbReference type="InterPro" id="IPR013083">
    <property type="entry name" value="Znf_RING/FYVE/PHD"/>
</dbReference>
<protein>
    <recommendedName>
        <fullName evidence="3">RING-type domain-containing protein</fullName>
    </recommendedName>
</protein>
<evidence type="ECO:0000256" key="2">
    <source>
        <dbReference type="SAM" id="MobiDB-lite"/>
    </source>
</evidence>
<dbReference type="Proteomes" id="UP000663850">
    <property type="component" value="Unassembled WGS sequence"/>
</dbReference>
<sequence length="444" mass="49152">MADGDGLTHSKRSREVSPEADLGEVGEESQISTFSIDDEISCGICLGVLESPYTVIPCLHTFDKDCLVGWWQRNNTCPLCKTRATSGRHSFQLQAIVNHYDSKRPPHKRARANDATAGRVEAGKAEIYPFGVAPPVVVNQPHYHDEDENEEFDEDNDDEDDENEEEDDGHPSGFTCPIPIPEPTDAVKDSETQDYLNNRRVIIEPARGDRRIPFAEGLHNAPGAGHLFTAELKAEIDRACEEHTACLRCSSYLPRNWPGRAQSICKGCGNTTCEAFDQMGCPWGIANRFLAPFNEAGNTLDPGLLWELVSGTQPRFFRNQTERQRFLDRLAANDITPSSATQELLRAAGHGEADYFCSLCIDSTVRNGFAESWKRKKENGEAPLPAQAPNLTNCWYGRECRTQSHSVVHAARLNHDCDPRPPDQAQQAPPAPVPDQPLPGPAQP</sequence>
<feature type="compositionally biased region" description="Acidic residues" evidence="2">
    <location>
        <begin position="146"/>
        <end position="168"/>
    </location>
</feature>
<accession>A0A8H3AHB8</accession>
<dbReference type="Pfam" id="PF13923">
    <property type="entry name" value="zf-C3HC4_2"/>
    <property type="match status" value="1"/>
</dbReference>
<dbReference type="EMBL" id="CAJMWZ010000973">
    <property type="protein sequence ID" value="CAE6429590.1"/>
    <property type="molecule type" value="Genomic_DNA"/>
</dbReference>
<comment type="caution">
    <text evidence="4">The sequence shown here is derived from an EMBL/GenBank/DDBJ whole genome shotgun (WGS) entry which is preliminary data.</text>
</comment>
<evidence type="ECO:0000313" key="4">
    <source>
        <dbReference type="EMBL" id="CAE6429590.1"/>
    </source>
</evidence>
<dbReference type="SUPFAM" id="SSF57850">
    <property type="entry name" value="RING/U-box"/>
    <property type="match status" value="1"/>
</dbReference>
<name>A0A8H3AHB8_9AGAM</name>
<feature type="compositionally biased region" description="Pro residues" evidence="2">
    <location>
        <begin position="429"/>
        <end position="444"/>
    </location>
</feature>
<evidence type="ECO:0000313" key="5">
    <source>
        <dbReference type="Proteomes" id="UP000663850"/>
    </source>
</evidence>
<reference evidence="4" key="1">
    <citation type="submission" date="2021-01" db="EMBL/GenBank/DDBJ databases">
        <authorList>
            <person name="Kaushik A."/>
        </authorList>
    </citation>
    <scope>NUCLEOTIDE SEQUENCE</scope>
    <source>
        <strain evidence="4">Type strain: AG8-Rh-89/</strain>
    </source>
</reference>
<dbReference type="GO" id="GO:0008270">
    <property type="term" value="F:zinc ion binding"/>
    <property type="evidence" value="ECO:0007669"/>
    <property type="project" value="UniProtKB-KW"/>
</dbReference>
<feature type="region of interest" description="Disordered" evidence="2">
    <location>
        <begin position="414"/>
        <end position="444"/>
    </location>
</feature>
<dbReference type="AlphaFoldDB" id="A0A8H3AHB8"/>
<feature type="region of interest" description="Disordered" evidence="2">
    <location>
        <begin position="1"/>
        <end position="29"/>
    </location>
</feature>
<dbReference type="PANTHER" id="PTHR16079">
    <property type="entry name" value="UBIQUITIN LIGASE PROTEIN CHFR"/>
    <property type="match status" value="1"/>
</dbReference>
<keyword evidence="1" id="KW-0862">Zinc</keyword>
<dbReference type="InterPro" id="IPR001841">
    <property type="entry name" value="Znf_RING"/>
</dbReference>
<dbReference type="Gene3D" id="3.30.40.10">
    <property type="entry name" value="Zinc/RING finger domain, C3HC4 (zinc finger)"/>
    <property type="match status" value="1"/>
</dbReference>
<proteinExistence type="predicted"/>
<feature type="region of interest" description="Disordered" evidence="2">
    <location>
        <begin position="145"/>
        <end position="192"/>
    </location>
</feature>
<keyword evidence="1" id="KW-0863">Zinc-finger</keyword>
<dbReference type="InterPro" id="IPR052256">
    <property type="entry name" value="E3_ubiquitin-ligase_CHFR"/>
</dbReference>
<dbReference type="PROSITE" id="PS50089">
    <property type="entry name" value="ZF_RING_2"/>
    <property type="match status" value="1"/>
</dbReference>
<dbReference type="GO" id="GO:0006511">
    <property type="term" value="P:ubiquitin-dependent protein catabolic process"/>
    <property type="evidence" value="ECO:0007669"/>
    <property type="project" value="TreeGrafter"/>
</dbReference>
<dbReference type="GO" id="GO:0004842">
    <property type="term" value="F:ubiquitin-protein transferase activity"/>
    <property type="evidence" value="ECO:0007669"/>
    <property type="project" value="TreeGrafter"/>
</dbReference>
<evidence type="ECO:0000256" key="1">
    <source>
        <dbReference type="PROSITE-ProRule" id="PRU00175"/>
    </source>
</evidence>